<name>A0ABD5YGF0_9EURY</name>
<evidence type="ECO:0000256" key="1">
    <source>
        <dbReference type="SAM" id="Phobius"/>
    </source>
</evidence>
<feature type="transmembrane region" description="Helical" evidence="1">
    <location>
        <begin position="5"/>
        <end position="22"/>
    </location>
</feature>
<feature type="transmembrane region" description="Helical" evidence="1">
    <location>
        <begin position="28"/>
        <end position="45"/>
    </location>
</feature>
<dbReference type="AlphaFoldDB" id="A0ABD5YGF0"/>
<dbReference type="Proteomes" id="UP001596390">
    <property type="component" value="Unassembled WGS sequence"/>
</dbReference>
<keyword evidence="1" id="KW-1133">Transmembrane helix</keyword>
<organism evidence="2 3">
    <name type="scientific">Halorubrum yunnanense</name>
    <dbReference type="NCBI Taxonomy" id="1526162"/>
    <lineage>
        <taxon>Archaea</taxon>
        <taxon>Methanobacteriati</taxon>
        <taxon>Methanobacteriota</taxon>
        <taxon>Stenosarchaea group</taxon>
        <taxon>Halobacteria</taxon>
        <taxon>Halobacteriales</taxon>
        <taxon>Haloferacaceae</taxon>
        <taxon>Halorubrum</taxon>
    </lineage>
</organism>
<accession>A0ABD5YGF0</accession>
<keyword evidence="1" id="KW-0472">Membrane</keyword>
<sequence length="57" mass="5653">MNPTAVLHAGFGVSVLIGILVSDTALRIGAFALGAVLFVAGIAVSRRDEGEDGADAA</sequence>
<dbReference type="RefSeq" id="WP_267663393.1">
    <property type="nucleotide sequence ID" value="NZ_JAODIX010000027.1"/>
</dbReference>
<comment type="caution">
    <text evidence="2">The sequence shown here is derived from an EMBL/GenBank/DDBJ whole genome shotgun (WGS) entry which is preliminary data.</text>
</comment>
<protein>
    <submittedName>
        <fullName evidence="2">Uncharacterized protein</fullName>
    </submittedName>
</protein>
<evidence type="ECO:0000313" key="3">
    <source>
        <dbReference type="Proteomes" id="UP001596390"/>
    </source>
</evidence>
<reference evidence="2 3" key="1">
    <citation type="journal article" date="2019" name="Int. J. Syst. Evol. Microbiol.">
        <title>The Global Catalogue of Microorganisms (GCM) 10K type strain sequencing project: providing services to taxonomists for standard genome sequencing and annotation.</title>
        <authorList>
            <consortium name="The Broad Institute Genomics Platform"/>
            <consortium name="The Broad Institute Genome Sequencing Center for Infectious Disease"/>
            <person name="Wu L."/>
            <person name="Ma J."/>
        </authorList>
    </citation>
    <scope>NUCLEOTIDE SEQUENCE [LARGE SCALE GENOMIC DNA]</scope>
    <source>
        <strain evidence="2 3">Q85</strain>
    </source>
</reference>
<proteinExistence type="predicted"/>
<keyword evidence="1" id="KW-0812">Transmembrane</keyword>
<keyword evidence="3" id="KW-1185">Reference proteome</keyword>
<evidence type="ECO:0000313" key="2">
    <source>
        <dbReference type="EMBL" id="MFC7186436.1"/>
    </source>
</evidence>
<gene>
    <name evidence="2" type="ORF">ACFQMK_05930</name>
</gene>
<dbReference type="EMBL" id="JBHSZZ010000027">
    <property type="protein sequence ID" value="MFC7186436.1"/>
    <property type="molecule type" value="Genomic_DNA"/>
</dbReference>